<dbReference type="SUPFAM" id="SSF53335">
    <property type="entry name" value="S-adenosyl-L-methionine-dependent methyltransferases"/>
    <property type="match status" value="1"/>
</dbReference>
<dbReference type="GO" id="GO:0008168">
    <property type="term" value="F:methyltransferase activity"/>
    <property type="evidence" value="ECO:0007669"/>
    <property type="project" value="UniProtKB-KW"/>
</dbReference>
<keyword evidence="3" id="KW-0808">Transferase</keyword>
<evidence type="ECO:0000259" key="5">
    <source>
        <dbReference type="Pfam" id="PF13847"/>
    </source>
</evidence>
<comment type="caution">
    <text evidence="6">The sequence shown here is derived from an EMBL/GenBank/DDBJ whole genome shotgun (WGS) entry which is preliminary data.</text>
</comment>
<accession>A0A9D1SU48</accession>
<evidence type="ECO:0000256" key="1">
    <source>
        <dbReference type="ARBA" id="ARBA00005189"/>
    </source>
</evidence>
<evidence type="ECO:0000313" key="7">
    <source>
        <dbReference type="Proteomes" id="UP000824130"/>
    </source>
</evidence>
<dbReference type="PANTHER" id="PTHR44307">
    <property type="entry name" value="PHOSPHOETHANOLAMINE METHYLTRANSFERASE"/>
    <property type="match status" value="1"/>
</dbReference>
<feature type="domain" description="Methyltransferase" evidence="5">
    <location>
        <begin position="21"/>
        <end position="137"/>
    </location>
</feature>
<dbReference type="Pfam" id="PF13847">
    <property type="entry name" value="Methyltransf_31"/>
    <property type="match status" value="1"/>
</dbReference>
<sequence length="222" mass="24701">MTYEKDIFDITERGLELASLEAGDRVLDIGCGAGDDVAYFSEKKGLKAEGIDISLAAISEAREKHPDIAVKFGDGEFLDDYSSFTFDGVFMQDVLRLINLPDEALHEAYCVLKKGGKLVIVDEYHKDPDPKKMKAVAIEAQRQSKIPHKEGDCETDPVRFVDFRFDGAFYEGPLKRQLEETGYVIKIFEDVTDAVEAGPQGGDRREDGKTGRFLLVAEKPKA</sequence>
<name>A0A9D1SU48_9FIRM</name>
<comment type="pathway">
    <text evidence="1">Lipid metabolism.</text>
</comment>
<organism evidence="6 7">
    <name type="scientific">Candidatus Allocopromorpha excrementipullorum</name>
    <dbReference type="NCBI Taxonomy" id="2840743"/>
    <lineage>
        <taxon>Bacteria</taxon>
        <taxon>Bacillati</taxon>
        <taxon>Bacillota</taxon>
        <taxon>Clostridia</taxon>
        <taxon>Eubacteriales</taxon>
        <taxon>Eubacteriaceae</taxon>
        <taxon>Eubacteriaceae incertae sedis</taxon>
        <taxon>Candidatus Allocopromorpha</taxon>
    </lineage>
</organism>
<dbReference type="AlphaFoldDB" id="A0A9D1SU48"/>
<reference evidence="6" key="1">
    <citation type="submission" date="2020-10" db="EMBL/GenBank/DDBJ databases">
        <authorList>
            <person name="Gilroy R."/>
        </authorList>
    </citation>
    <scope>NUCLEOTIDE SEQUENCE</scope>
    <source>
        <strain evidence="6">ChiSjej4B22-8349</strain>
    </source>
</reference>
<keyword evidence="2 6" id="KW-0489">Methyltransferase</keyword>
<evidence type="ECO:0000313" key="6">
    <source>
        <dbReference type="EMBL" id="HIU95425.1"/>
    </source>
</evidence>
<reference evidence="6" key="2">
    <citation type="journal article" date="2021" name="PeerJ">
        <title>Extensive microbial diversity within the chicken gut microbiome revealed by metagenomics and culture.</title>
        <authorList>
            <person name="Gilroy R."/>
            <person name="Ravi A."/>
            <person name="Getino M."/>
            <person name="Pursley I."/>
            <person name="Horton D.L."/>
            <person name="Alikhan N.F."/>
            <person name="Baker D."/>
            <person name="Gharbi K."/>
            <person name="Hall N."/>
            <person name="Watson M."/>
            <person name="Adriaenssens E.M."/>
            <person name="Foster-Nyarko E."/>
            <person name="Jarju S."/>
            <person name="Secka A."/>
            <person name="Antonio M."/>
            <person name="Oren A."/>
            <person name="Chaudhuri R.R."/>
            <person name="La Ragione R."/>
            <person name="Hildebrand F."/>
            <person name="Pallen M.J."/>
        </authorList>
    </citation>
    <scope>NUCLEOTIDE SEQUENCE</scope>
    <source>
        <strain evidence="6">ChiSjej4B22-8349</strain>
    </source>
</reference>
<gene>
    <name evidence="6" type="ORF">IAD25_01755</name>
</gene>
<evidence type="ECO:0000256" key="4">
    <source>
        <dbReference type="ARBA" id="ARBA00025707"/>
    </source>
</evidence>
<comment type="pathway">
    <text evidence="4">Phospholipid metabolism.</text>
</comment>
<dbReference type="EMBL" id="DVOB01000039">
    <property type="protein sequence ID" value="HIU95425.1"/>
    <property type="molecule type" value="Genomic_DNA"/>
</dbReference>
<dbReference type="Gene3D" id="3.40.50.150">
    <property type="entry name" value="Vaccinia Virus protein VP39"/>
    <property type="match status" value="1"/>
</dbReference>
<dbReference type="Proteomes" id="UP000824130">
    <property type="component" value="Unassembled WGS sequence"/>
</dbReference>
<evidence type="ECO:0000256" key="2">
    <source>
        <dbReference type="ARBA" id="ARBA00022603"/>
    </source>
</evidence>
<proteinExistence type="predicted"/>
<dbReference type="PANTHER" id="PTHR44307:SF2">
    <property type="entry name" value="PHOSPHOETHANOLAMINE METHYLTRANSFERASE ISOFORM X1"/>
    <property type="match status" value="1"/>
</dbReference>
<protein>
    <submittedName>
        <fullName evidence="6">Class I SAM-dependent methyltransferase</fullName>
    </submittedName>
</protein>
<dbReference type="CDD" id="cd02440">
    <property type="entry name" value="AdoMet_MTases"/>
    <property type="match status" value="1"/>
</dbReference>
<dbReference type="InterPro" id="IPR025714">
    <property type="entry name" value="Methyltranfer_dom"/>
</dbReference>
<dbReference type="InterPro" id="IPR029063">
    <property type="entry name" value="SAM-dependent_MTases_sf"/>
</dbReference>
<dbReference type="GO" id="GO:0032259">
    <property type="term" value="P:methylation"/>
    <property type="evidence" value="ECO:0007669"/>
    <property type="project" value="UniProtKB-KW"/>
</dbReference>
<evidence type="ECO:0000256" key="3">
    <source>
        <dbReference type="ARBA" id="ARBA00022679"/>
    </source>
</evidence>